<comment type="similarity">
    <text evidence="2">Belongs to the autoinducer-2 exporter (AI-2E) (TC 2.A.86) family.</text>
</comment>
<keyword evidence="11" id="KW-1185">Reference proteome</keyword>
<dbReference type="PANTHER" id="PTHR21716:SF53">
    <property type="entry name" value="PERMEASE PERM-RELATED"/>
    <property type="match status" value="1"/>
</dbReference>
<evidence type="ECO:0000256" key="7">
    <source>
        <dbReference type="ARBA" id="ARBA00023136"/>
    </source>
</evidence>
<reference evidence="11" key="1">
    <citation type="journal article" date="2019" name="Int. J. Syst. Evol. Microbiol.">
        <title>The Global Catalogue of Microorganisms (GCM) 10K type strain sequencing project: providing services to taxonomists for standard genome sequencing and annotation.</title>
        <authorList>
            <consortium name="The Broad Institute Genomics Platform"/>
            <consortium name="The Broad Institute Genome Sequencing Center for Infectious Disease"/>
            <person name="Wu L."/>
            <person name="Ma J."/>
        </authorList>
    </citation>
    <scope>NUCLEOTIDE SEQUENCE [LARGE SCALE GENOMIC DNA]</scope>
    <source>
        <strain evidence="11">JCM 17906</strain>
    </source>
</reference>
<proteinExistence type="inferred from homology"/>
<feature type="compositionally biased region" description="Basic and acidic residues" evidence="8">
    <location>
        <begin position="373"/>
        <end position="387"/>
    </location>
</feature>
<evidence type="ECO:0000256" key="9">
    <source>
        <dbReference type="SAM" id="Phobius"/>
    </source>
</evidence>
<keyword evidence="7 9" id="KW-0472">Membrane</keyword>
<organism evidence="10 11">
    <name type="scientific">Pseudonocardia xishanensis</name>
    <dbReference type="NCBI Taxonomy" id="630995"/>
    <lineage>
        <taxon>Bacteria</taxon>
        <taxon>Bacillati</taxon>
        <taxon>Actinomycetota</taxon>
        <taxon>Actinomycetes</taxon>
        <taxon>Pseudonocardiales</taxon>
        <taxon>Pseudonocardiaceae</taxon>
        <taxon>Pseudonocardia</taxon>
    </lineage>
</organism>
<feature type="transmembrane region" description="Helical" evidence="9">
    <location>
        <begin position="232"/>
        <end position="258"/>
    </location>
</feature>
<dbReference type="InterPro" id="IPR002549">
    <property type="entry name" value="AI-2E-like"/>
</dbReference>
<gene>
    <name evidence="10" type="ORF">GCM10023175_57840</name>
</gene>
<evidence type="ECO:0000256" key="3">
    <source>
        <dbReference type="ARBA" id="ARBA00022448"/>
    </source>
</evidence>
<keyword evidence="4" id="KW-1003">Cell membrane</keyword>
<evidence type="ECO:0000256" key="1">
    <source>
        <dbReference type="ARBA" id="ARBA00004651"/>
    </source>
</evidence>
<feature type="region of interest" description="Disordered" evidence="8">
    <location>
        <begin position="1"/>
        <end position="21"/>
    </location>
</feature>
<feature type="region of interest" description="Disordered" evidence="8">
    <location>
        <begin position="373"/>
        <end position="414"/>
    </location>
</feature>
<accession>A0ABP8RZV4</accession>
<feature type="transmembrane region" description="Helical" evidence="9">
    <location>
        <begin position="63"/>
        <end position="88"/>
    </location>
</feature>
<keyword evidence="5 9" id="KW-0812">Transmembrane</keyword>
<evidence type="ECO:0000256" key="6">
    <source>
        <dbReference type="ARBA" id="ARBA00022989"/>
    </source>
</evidence>
<comment type="subcellular location">
    <subcellularLocation>
        <location evidence="1">Cell membrane</location>
        <topology evidence="1">Multi-pass membrane protein</topology>
    </subcellularLocation>
</comment>
<evidence type="ECO:0000256" key="5">
    <source>
        <dbReference type="ARBA" id="ARBA00022692"/>
    </source>
</evidence>
<feature type="transmembrane region" description="Helical" evidence="9">
    <location>
        <begin position="292"/>
        <end position="316"/>
    </location>
</feature>
<evidence type="ECO:0000313" key="10">
    <source>
        <dbReference type="EMBL" id="GAA4556199.1"/>
    </source>
</evidence>
<feature type="transmembrane region" description="Helical" evidence="9">
    <location>
        <begin position="100"/>
        <end position="122"/>
    </location>
</feature>
<dbReference type="Proteomes" id="UP001501598">
    <property type="component" value="Unassembled WGS sequence"/>
</dbReference>
<feature type="transmembrane region" description="Helical" evidence="9">
    <location>
        <begin position="191"/>
        <end position="212"/>
    </location>
</feature>
<evidence type="ECO:0000256" key="8">
    <source>
        <dbReference type="SAM" id="MobiDB-lite"/>
    </source>
</evidence>
<protein>
    <submittedName>
        <fullName evidence="10">AI-2E family transporter</fullName>
    </submittedName>
</protein>
<evidence type="ECO:0000256" key="4">
    <source>
        <dbReference type="ARBA" id="ARBA00022475"/>
    </source>
</evidence>
<feature type="compositionally biased region" description="Polar residues" evidence="8">
    <location>
        <begin position="1"/>
        <end position="12"/>
    </location>
</feature>
<evidence type="ECO:0000256" key="2">
    <source>
        <dbReference type="ARBA" id="ARBA00009773"/>
    </source>
</evidence>
<dbReference type="Pfam" id="PF01594">
    <property type="entry name" value="AI-2E_transport"/>
    <property type="match status" value="1"/>
</dbReference>
<dbReference type="RefSeq" id="WP_345425512.1">
    <property type="nucleotide sequence ID" value="NZ_BAABGT010000097.1"/>
</dbReference>
<name>A0ABP8RZV4_9PSEU</name>
<sequence length="414" mass="42190">MTADTPPTTGTNGRAAGVPRTEPARTDDVRVLVPRLLRVSGAIGWRLVAVAAALWVLGQVVTYLAAIVVPVAIALLLAALLSPAVSVLEARRVPRGPATALVVVAGLAAIGAVLTFVVITFVRGVPELGAQLTTSVDSIVGWLATGPLQIGQAQLAGIQQEVLDTLSANQAAITAGALTTAATIGEILTEILLVVFTLIFFLHGGAGIWRFLLGAAPRDVRTRVDVAGRRGVAALVSYVRATAVVAVVDAVAIGIGLAVLGIPLAIPLAALVLLGAFIPIIGAVVAGGVAVLVALVAQGPVSALIVLAIIIGIMQLESHVLQPLLLGRAVKLHPLAVVLAIATGLLVGGIAGALLAVPLLAVLNSGIRSLRSEADSHTDPRDVHTSEPEETGPDEPGLERHEELDPTPQPDTPR</sequence>
<dbReference type="EMBL" id="BAABGT010000097">
    <property type="protein sequence ID" value="GAA4556199.1"/>
    <property type="molecule type" value="Genomic_DNA"/>
</dbReference>
<dbReference type="PANTHER" id="PTHR21716">
    <property type="entry name" value="TRANSMEMBRANE PROTEIN"/>
    <property type="match status" value="1"/>
</dbReference>
<feature type="transmembrane region" description="Helical" evidence="9">
    <location>
        <begin position="36"/>
        <end position="57"/>
    </location>
</feature>
<keyword evidence="6 9" id="KW-1133">Transmembrane helix</keyword>
<feature type="transmembrane region" description="Helical" evidence="9">
    <location>
        <begin position="336"/>
        <end position="363"/>
    </location>
</feature>
<evidence type="ECO:0000313" key="11">
    <source>
        <dbReference type="Proteomes" id="UP001501598"/>
    </source>
</evidence>
<keyword evidence="3" id="KW-0813">Transport</keyword>
<comment type="caution">
    <text evidence="10">The sequence shown here is derived from an EMBL/GenBank/DDBJ whole genome shotgun (WGS) entry which is preliminary data.</text>
</comment>